<dbReference type="EMBL" id="JAAGNN010000015">
    <property type="protein sequence ID" value="KAF4079922.1"/>
    <property type="molecule type" value="Genomic_DNA"/>
</dbReference>
<comment type="caution">
    <text evidence="2">The sequence shown here is derived from an EMBL/GenBank/DDBJ whole genome shotgun (WGS) entry which is preliminary data.</text>
</comment>
<evidence type="ECO:0000313" key="3">
    <source>
        <dbReference type="Proteomes" id="UP000593565"/>
    </source>
</evidence>
<reference evidence="2 3" key="1">
    <citation type="submission" date="2020-02" db="EMBL/GenBank/DDBJ databases">
        <title>A chromosome-scale genome assembly of the black bullhead catfish (Ameiurus melas).</title>
        <authorList>
            <person name="Wen M."/>
            <person name="Zham M."/>
            <person name="Cabau C."/>
            <person name="Klopp C."/>
            <person name="Donnadieu C."/>
            <person name="Roques C."/>
            <person name="Bouchez O."/>
            <person name="Lampietro C."/>
            <person name="Jouanno E."/>
            <person name="Herpin A."/>
            <person name="Louis A."/>
            <person name="Berthelot C."/>
            <person name="Parey E."/>
            <person name="Roest-Crollius H."/>
            <person name="Braasch I."/>
            <person name="Postlethwait J."/>
            <person name="Robinson-Rechavi M."/>
            <person name="Echchiki A."/>
            <person name="Begum T."/>
            <person name="Montfort J."/>
            <person name="Schartl M."/>
            <person name="Bobe J."/>
            <person name="Guiguen Y."/>
        </authorList>
    </citation>
    <scope>NUCLEOTIDE SEQUENCE [LARGE SCALE GENOMIC DNA]</scope>
    <source>
        <strain evidence="2">M_S1</strain>
        <tissue evidence="2">Blood</tissue>
    </source>
</reference>
<name>A0A7J6AAN3_AMEME</name>
<feature type="region of interest" description="Disordered" evidence="1">
    <location>
        <begin position="35"/>
        <end position="71"/>
    </location>
</feature>
<protein>
    <submittedName>
        <fullName evidence="2">Uncharacterized protein</fullName>
    </submittedName>
</protein>
<feature type="region of interest" description="Disordered" evidence="1">
    <location>
        <begin position="88"/>
        <end position="113"/>
    </location>
</feature>
<proteinExistence type="predicted"/>
<organism evidence="2 3">
    <name type="scientific">Ameiurus melas</name>
    <name type="common">Black bullhead</name>
    <name type="synonym">Silurus melas</name>
    <dbReference type="NCBI Taxonomy" id="219545"/>
    <lineage>
        <taxon>Eukaryota</taxon>
        <taxon>Metazoa</taxon>
        <taxon>Chordata</taxon>
        <taxon>Craniata</taxon>
        <taxon>Vertebrata</taxon>
        <taxon>Euteleostomi</taxon>
        <taxon>Actinopterygii</taxon>
        <taxon>Neopterygii</taxon>
        <taxon>Teleostei</taxon>
        <taxon>Ostariophysi</taxon>
        <taxon>Siluriformes</taxon>
        <taxon>Ictaluridae</taxon>
        <taxon>Ameiurus</taxon>
    </lineage>
</organism>
<accession>A0A7J6AAN3</accession>
<feature type="compositionally biased region" description="Polar residues" evidence="1">
    <location>
        <begin position="48"/>
        <end position="71"/>
    </location>
</feature>
<keyword evidence="3" id="KW-1185">Reference proteome</keyword>
<evidence type="ECO:0000313" key="2">
    <source>
        <dbReference type="EMBL" id="KAF4079922.1"/>
    </source>
</evidence>
<dbReference type="AlphaFoldDB" id="A0A7J6AAN3"/>
<dbReference type="Proteomes" id="UP000593565">
    <property type="component" value="Unassembled WGS sequence"/>
</dbReference>
<evidence type="ECO:0000256" key="1">
    <source>
        <dbReference type="SAM" id="MobiDB-lite"/>
    </source>
</evidence>
<sequence length="113" mass="12118">MATASNKKRSTYFSTAELDVLMQAYAEFEHVFKKKSATPLQRRRTDSSGENSCSSQCNEGRGSQNGGRTCTTTFENAEDMALSLNVGSSMAEGIPGGTSSEPVTPEDSSAFMK</sequence>
<gene>
    <name evidence="2" type="ORF">AMELA_G00183830</name>
</gene>